<name>A0A381P6C7_9ZZZZ</name>
<reference evidence="1" key="1">
    <citation type="submission" date="2018-05" db="EMBL/GenBank/DDBJ databases">
        <authorList>
            <person name="Lanie J.A."/>
            <person name="Ng W.-L."/>
            <person name="Kazmierczak K.M."/>
            <person name="Andrzejewski T.M."/>
            <person name="Davidsen T.M."/>
            <person name="Wayne K.J."/>
            <person name="Tettelin H."/>
            <person name="Glass J.I."/>
            <person name="Rusch D."/>
            <person name="Podicherti R."/>
            <person name="Tsui H.-C.T."/>
            <person name="Winkler M.E."/>
        </authorList>
    </citation>
    <scope>NUCLEOTIDE SEQUENCE</scope>
</reference>
<dbReference type="AlphaFoldDB" id="A0A381P6C7"/>
<accession>A0A381P6C7</accession>
<evidence type="ECO:0000313" key="1">
    <source>
        <dbReference type="EMBL" id="SUZ62472.1"/>
    </source>
</evidence>
<protein>
    <recommendedName>
        <fullName evidence="2">Methane oxygenase PmoA</fullName>
    </recommendedName>
</protein>
<sequence length="334" mass="36917">MNSRILLSVVAGLLTLGQTLNAAEEEPFTVKKNGDNYRVEIDGKLFTEYIPTGYNKPVLYPVIGPHGVGMTRNYPFKEVEGEAKDHVHHASLWFTHGEVNGISFWHNGKNTGKIIPAELVRAKGGRRGSIVSKNNWVGPDDKVICTDRTSISFYKAFGGTFVSYSVTVFASEGDVTFGDTKEGSMGIRTHPNLRLTNGKGVTTANGHALNSAGHKDRELWGKRAKWVDYWGEIDSHTIGVAIFDHPDNLRHPTWWHARDYGLVAANPFGIHNFEGKKKGVGDFKLKKGEQQQFRYGILFHEGDAQAADIAGSYAKWVEAVAAYKVRAAEQTGNK</sequence>
<proteinExistence type="predicted"/>
<organism evidence="1">
    <name type="scientific">marine metagenome</name>
    <dbReference type="NCBI Taxonomy" id="408172"/>
    <lineage>
        <taxon>unclassified sequences</taxon>
        <taxon>metagenomes</taxon>
        <taxon>ecological metagenomes</taxon>
    </lineage>
</organism>
<evidence type="ECO:0008006" key="2">
    <source>
        <dbReference type="Google" id="ProtNLM"/>
    </source>
</evidence>
<dbReference type="Pfam" id="PF14100">
    <property type="entry name" value="DUF6807"/>
    <property type="match status" value="1"/>
</dbReference>
<dbReference type="InterPro" id="IPR029475">
    <property type="entry name" value="DUF6807"/>
</dbReference>
<dbReference type="EMBL" id="UINC01000872">
    <property type="protein sequence ID" value="SUZ62472.1"/>
    <property type="molecule type" value="Genomic_DNA"/>
</dbReference>
<gene>
    <name evidence="1" type="ORF">METZ01_LOCUS15326</name>
</gene>